<dbReference type="Proteomes" id="UP000759131">
    <property type="component" value="Unassembled WGS sequence"/>
</dbReference>
<dbReference type="OrthoDB" id="439917at2759"/>
<protein>
    <recommendedName>
        <fullName evidence="2">Chitin-binding type-2 domain-containing protein</fullName>
    </recommendedName>
</protein>
<dbReference type="PROSITE" id="PS50940">
    <property type="entry name" value="CHIT_BIND_II"/>
    <property type="match status" value="1"/>
</dbReference>
<evidence type="ECO:0000256" key="1">
    <source>
        <dbReference type="SAM" id="MobiDB-lite"/>
    </source>
</evidence>
<keyword evidence="4" id="KW-1185">Reference proteome</keyword>
<feature type="domain" description="Chitin-binding type-2" evidence="2">
    <location>
        <begin position="1"/>
        <end position="38"/>
    </location>
</feature>
<accession>A0A7R9Q5N8</accession>
<dbReference type="InterPro" id="IPR036508">
    <property type="entry name" value="Chitin-bd_dom_sf"/>
</dbReference>
<organism evidence="3">
    <name type="scientific">Medioppia subpectinata</name>
    <dbReference type="NCBI Taxonomy" id="1979941"/>
    <lineage>
        <taxon>Eukaryota</taxon>
        <taxon>Metazoa</taxon>
        <taxon>Ecdysozoa</taxon>
        <taxon>Arthropoda</taxon>
        <taxon>Chelicerata</taxon>
        <taxon>Arachnida</taxon>
        <taxon>Acari</taxon>
        <taxon>Acariformes</taxon>
        <taxon>Sarcoptiformes</taxon>
        <taxon>Oribatida</taxon>
        <taxon>Brachypylina</taxon>
        <taxon>Oppioidea</taxon>
        <taxon>Oppiidae</taxon>
        <taxon>Medioppia</taxon>
    </lineage>
</organism>
<feature type="compositionally biased region" description="Polar residues" evidence="1">
    <location>
        <begin position="93"/>
        <end position="105"/>
    </location>
</feature>
<dbReference type="EMBL" id="CAJPIZ010012399">
    <property type="protein sequence ID" value="CAG2113683.1"/>
    <property type="molecule type" value="Genomic_DNA"/>
</dbReference>
<dbReference type="InterPro" id="IPR002557">
    <property type="entry name" value="Chitin-bd_dom"/>
</dbReference>
<dbReference type="AlphaFoldDB" id="A0A7R9Q5N8"/>
<dbReference type="SUPFAM" id="SSF57625">
    <property type="entry name" value="Invertebrate chitin-binding proteins"/>
    <property type="match status" value="1"/>
</dbReference>
<dbReference type="GO" id="GO:0005576">
    <property type="term" value="C:extracellular region"/>
    <property type="evidence" value="ECO:0007669"/>
    <property type="project" value="InterPro"/>
</dbReference>
<dbReference type="EMBL" id="OC866974">
    <property type="protein sequence ID" value="CAD7633253.1"/>
    <property type="molecule type" value="Genomic_DNA"/>
</dbReference>
<dbReference type="Pfam" id="PF01607">
    <property type="entry name" value="CBM_14"/>
    <property type="match status" value="1"/>
</dbReference>
<evidence type="ECO:0000313" key="3">
    <source>
        <dbReference type="EMBL" id="CAD7633253.1"/>
    </source>
</evidence>
<feature type="region of interest" description="Disordered" evidence="1">
    <location>
        <begin position="93"/>
        <end position="117"/>
    </location>
</feature>
<proteinExistence type="predicted"/>
<name>A0A7R9Q5N8_9ACAR</name>
<reference evidence="3" key="1">
    <citation type="submission" date="2020-11" db="EMBL/GenBank/DDBJ databases">
        <authorList>
            <person name="Tran Van P."/>
        </authorList>
    </citation>
    <scope>NUCLEOTIDE SEQUENCE</scope>
</reference>
<evidence type="ECO:0000259" key="2">
    <source>
        <dbReference type="PROSITE" id="PS50940"/>
    </source>
</evidence>
<dbReference type="Gene3D" id="2.170.140.10">
    <property type="entry name" value="Chitin binding domain"/>
    <property type="match status" value="1"/>
</dbReference>
<sequence>MIRCSNGKITHRFTCGEGKVFNDITKACDDPKYVNCHKSVAADTAKTSPPVVAHQPRYEAPVAARLQSPARHPVSPFLNFRTTSNDKTREIVTTDNTRAESVTTESPRKKRKEKIEKRSNRYIDNRVNRIYNKEFISLCRRPEFGRNSYDSIKLLDKRDLKANRFL</sequence>
<gene>
    <name evidence="3" type="ORF">OSB1V03_LOCUS13650</name>
</gene>
<evidence type="ECO:0000313" key="4">
    <source>
        <dbReference type="Proteomes" id="UP000759131"/>
    </source>
</evidence>
<dbReference type="GO" id="GO:0008061">
    <property type="term" value="F:chitin binding"/>
    <property type="evidence" value="ECO:0007669"/>
    <property type="project" value="InterPro"/>
</dbReference>